<evidence type="ECO:0000256" key="1">
    <source>
        <dbReference type="PIRSR" id="PIRSR001100-1"/>
    </source>
</evidence>
<keyword evidence="3" id="KW-0378">Hydrolase</keyword>
<keyword evidence="5" id="KW-1185">Reference proteome</keyword>
<proteinExistence type="inferred from homology"/>
<feature type="binding site" evidence="2">
    <location>
        <position position="90"/>
    </location>
    <ligand>
        <name>substrate</name>
    </ligand>
</feature>
<dbReference type="EC" id="3.2.1.-" evidence="3"/>
<feature type="active site" description="Proton donor" evidence="1">
    <location>
        <position position="165"/>
    </location>
</feature>
<dbReference type="PRINTS" id="PR00733">
    <property type="entry name" value="GLHYDRLASE6"/>
</dbReference>
<keyword evidence="3" id="KW-0624">Polysaccharide degradation</keyword>
<evidence type="ECO:0000256" key="3">
    <source>
        <dbReference type="RuleBase" id="RU361186"/>
    </source>
</evidence>
<protein>
    <recommendedName>
        <fullName evidence="3">Glucanase</fullName>
        <ecNumber evidence="3">3.2.1.-</ecNumber>
    </recommendedName>
</protein>
<dbReference type="GO" id="GO:0030245">
    <property type="term" value="P:cellulose catabolic process"/>
    <property type="evidence" value="ECO:0007669"/>
    <property type="project" value="UniProtKB-KW"/>
</dbReference>
<accession>A0A927N3C9</accession>
<dbReference type="InterPro" id="IPR016288">
    <property type="entry name" value="Beta_cellobiohydrolase"/>
</dbReference>
<feature type="binding site" evidence="2">
    <location>
        <position position="211"/>
    </location>
    <ligand>
        <name>substrate</name>
    </ligand>
</feature>
<dbReference type="Proteomes" id="UP000638648">
    <property type="component" value="Unassembled WGS sequence"/>
</dbReference>
<comment type="similarity">
    <text evidence="3">Belongs to the glycosyl hydrolase family 6.</text>
</comment>
<sequence>MKAGVWGVSLIAGIGLLVGCSEAPLKELSQNASAPRQLHDRPARTASGALPERLYADPTQQSALWAKKNPSDERAKTIEETIANEPAARWFGDWNKDITAETSEYVEAAADASSLPVLVAYNIYGRDCGSYSAGGVKSPDDYRTWITSFAKGIGSNPVVVILEPDTLAQIDCIPDEAGKKTRLDLIKYGVDQLAEHAPHAMTYIDGGNANWIPPATMADRLAAAGVAKARGFSVNVSNFYSTAESDTYGGAIRKALASKYGLTKSYVVDTSRNGNGSANGEWCNPAGRKLGTPPRLVGLGEPKEFELWIKAPGESDGTCGAGATTTAGEFSPDLAVGLIQGR</sequence>
<dbReference type="AlphaFoldDB" id="A0A927N3C9"/>
<dbReference type="Pfam" id="PF01341">
    <property type="entry name" value="Glyco_hydro_6"/>
    <property type="match status" value="1"/>
</dbReference>
<dbReference type="EMBL" id="JADBEM010000001">
    <property type="protein sequence ID" value="MBE1610987.1"/>
    <property type="molecule type" value="Genomic_DNA"/>
</dbReference>
<feature type="binding site" evidence="2">
    <location>
        <position position="238"/>
    </location>
    <ligand>
        <name>substrate</name>
    </ligand>
</feature>
<dbReference type="PANTHER" id="PTHR34876">
    <property type="match status" value="1"/>
</dbReference>
<evidence type="ECO:0000313" key="4">
    <source>
        <dbReference type="EMBL" id="MBE1610987.1"/>
    </source>
</evidence>
<dbReference type="Gene3D" id="3.20.20.40">
    <property type="entry name" value="1, 4-beta cellobiohydrolase"/>
    <property type="match status" value="1"/>
</dbReference>
<dbReference type="SUPFAM" id="SSF51989">
    <property type="entry name" value="Glycosyl hydrolases family 6, cellulases"/>
    <property type="match status" value="1"/>
</dbReference>
<gene>
    <name evidence="4" type="ORF">HEB94_007835</name>
</gene>
<feature type="active site" description="Proton acceptor" evidence="1">
    <location>
        <position position="316"/>
    </location>
</feature>
<keyword evidence="3" id="KW-0136">Cellulose degradation</keyword>
<comment type="caution">
    <text evidence="4">The sequence shown here is derived from an EMBL/GenBank/DDBJ whole genome shotgun (WGS) entry which is preliminary data.</text>
</comment>
<dbReference type="InterPro" id="IPR036434">
    <property type="entry name" value="Beta_cellobiohydrolase_sf"/>
</dbReference>
<keyword evidence="3" id="KW-0119">Carbohydrate metabolism</keyword>
<dbReference type="GO" id="GO:0004553">
    <property type="term" value="F:hydrolase activity, hydrolyzing O-glycosyl compounds"/>
    <property type="evidence" value="ECO:0007669"/>
    <property type="project" value="InterPro"/>
</dbReference>
<dbReference type="PIRSF" id="PIRSF001100">
    <property type="entry name" value="Beta_cellobiohydrolase"/>
    <property type="match status" value="1"/>
</dbReference>
<dbReference type="PANTHER" id="PTHR34876:SF4">
    <property type="entry name" value="1,4-BETA-D-GLUCAN CELLOBIOHYDROLASE C-RELATED"/>
    <property type="match status" value="1"/>
</dbReference>
<evidence type="ECO:0000256" key="2">
    <source>
        <dbReference type="PIRSR" id="PIRSR001100-2"/>
    </source>
</evidence>
<dbReference type="RefSeq" id="WP_192754272.1">
    <property type="nucleotide sequence ID" value="NZ_BAABJL010000042.1"/>
</dbReference>
<name>A0A927N3C9_9ACTN</name>
<dbReference type="PROSITE" id="PS51257">
    <property type="entry name" value="PROKAR_LIPOPROTEIN"/>
    <property type="match status" value="1"/>
</dbReference>
<organism evidence="4 5">
    <name type="scientific">Actinopolymorpha pittospori</name>
    <dbReference type="NCBI Taxonomy" id="648752"/>
    <lineage>
        <taxon>Bacteria</taxon>
        <taxon>Bacillati</taxon>
        <taxon>Actinomycetota</taxon>
        <taxon>Actinomycetes</taxon>
        <taxon>Propionibacteriales</taxon>
        <taxon>Actinopolymorphaceae</taxon>
        <taxon>Actinopolymorpha</taxon>
    </lineage>
</organism>
<reference evidence="4" key="1">
    <citation type="submission" date="2020-10" db="EMBL/GenBank/DDBJ databases">
        <title>Sequencing the genomes of 1000 actinobacteria strains.</title>
        <authorList>
            <person name="Klenk H.-P."/>
        </authorList>
    </citation>
    <scope>NUCLEOTIDE SEQUENCE</scope>
    <source>
        <strain evidence="4">DSM 45354</strain>
    </source>
</reference>
<feature type="binding site" evidence="2">
    <location>
        <position position="310"/>
    </location>
    <ligand>
        <name>substrate</name>
    </ligand>
</feature>
<feature type="binding site" evidence="2">
    <location>
        <position position="314"/>
    </location>
    <ligand>
        <name>substrate</name>
    </ligand>
</feature>
<keyword evidence="3" id="KW-0326">Glycosidase</keyword>
<feature type="binding site" evidence="2">
    <location>
        <position position="282"/>
    </location>
    <ligand>
        <name>substrate</name>
    </ligand>
</feature>
<evidence type="ECO:0000313" key="5">
    <source>
        <dbReference type="Proteomes" id="UP000638648"/>
    </source>
</evidence>